<feature type="transmembrane region" description="Helical" evidence="2">
    <location>
        <begin position="211"/>
        <end position="228"/>
    </location>
</feature>
<evidence type="ECO:0000256" key="1">
    <source>
        <dbReference type="SAM" id="MobiDB-lite"/>
    </source>
</evidence>
<dbReference type="Proteomes" id="UP000093695">
    <property type="component" value="Chromosome"/>
</dbReference>
<organism evidence="3 4">
    <name type="scientific">Amycolatopsis orientalis</name>
    <name type="common">Nocardia orientalis</name>
    <dbReference type="NCBI Taxonomy" id="31958"/>
    <lineage>
        <taxon>Bacteria</taxon>
        <taxon>Bacillati</taxon>
        <taxon>Actinomycetota</taxon>
        <taxon>Actinomycetes</taxon>
        <taxon>Pseudonocardiales</taxon>
        <taxon>Pseudonocardiaceae</taxon>
        <taxon>Amycolatopsis</taxon>
    </lineage>
</organism>
<keyword evidence="4" id="KW-1185">Reference proteome</keyword>
<keyword evidence="2" id="KW-0812">Transmembrane</keyword>
<dbReference type="eggNOG" id="COG4709">
    <property type="taxonomic scope" value="Bacteria"/>
</dbReference>
<name>A0A193C4A6_AMYOR</name>
<protein>
    <recommendedName>
        <fullName evidence="5">Proline-rich protein</fullName>
    </recommendedName>
</protein>
<gene>
    <name evidence="3" type="ORF">SD37_29745</name>
</gene>
<evidence type="ECO:0000256" key="2">
    <source>
        <dbReference type="SAM" id="Phobius"/>
    </source>
</evidence>
<dbReference type="RefSeq" id="WP_044855440.1">
    <property type="nucleotide sequence ID" value="NZ_CP016174.1"/>
</dbReference>
<dbReference type="AlphaFoldDB" id="A0A193C4A6"/>
<keyword evidence="2" id="KW-1133">Transmembrane helix</keyword>
<sequence length="418" mass="44461">MSTQNPTAVRVYLARVRSALADLPESEVEEILEDVRPHLAEMEAELGEAAKVDALIERLGTPESYAAELRASGGYPPRPADAGGETAVLKAKTGIGGARFAFWGLVFSVGGFALFGFAAAVWVRVEPLLGLLFVAPVFAISVAYVVRKGVAPVAELPEVVKLCEIGTSFRSTRDGKGLAFLRSLKPAWWVLCAVVLVVFGLLLVLREAEAVLLLPLLLVAAAAVVWAGPKVPGDRRLLWLAVPVSAFVIGSMLGGVGAAVDLIAKRSYGGGSYNSGYSPNYSDGYGNPQLMYGSQDVENIYAFDAEGKPLTEIYLYDEDGRPLSTTRYACERSTGEKRKVGDDNRYPRPRVERGVQDEQGNLNGYNGSRGYCQERTDVPFSAAIPKGAPMPPASSAPPSSPAAPPSSAPPSNSTQPTR</sequence>
<feature type="transmembrane region" description="Helical" evidence="2">
    <location>
        <begin position="237"/>
        <end position="260"/>
    </location>
</feature>
<dbReference type="STRING" id="31958.SD37_29745"/>
<evidence type="ECO:0008006" key="5">
    <source>
        <dbReference type="Google" id="ProtNLM"/>
    </source>
</evidence>
<feature type="transmembrane region" description="Helical" evidence="2">
    <location>
        <begin position="100"/>
        <end position="122"/>
    </location>
</feature>
<feature type="transmembrane region" description="Helical" evidence="2">
    <location>
        <begin position="186"/>
        <end position="205"/>
    </location>
</feature>
<feature type="compositionally biased region" description="Basic and acidic residues" evidence="1">
    <location>
        <begin position="329"/>
        <end position="356"/>
    </location>
</feature>
<feature type="region of interest" description="Disordered" evidence="1">
    <location>
        <begin position="326"/>
        <end position="418"/>
    </location>
</feature>
<feature type="transmembrane region" description="Helical" evidence="2">
    <location>
        <begin position="128"/>
        <end position="146"/>
    </location>
</feature>
<keyword evidence="2" id="KW-0472">Membrane</keyword>
<evidence type="ECO:0000313" key="4">
    <source>
        <dbReference type="Proteomes" id="UP000093695"/>
    </source>
</evidence>
<reference evidence="3 4" key="1">
    <citation type="journal article" date="2015" name="Genome Announc.">
        <title>Draft Genome Sequence of Norvancomycin-Producing Strain Amycolatopsis orientalis CPCC200066.</title>
        <authorList>
            <person name="Lei X."/>
            <person name="Yuan F."/>
            <person name="Shi Y."/>
            <person name="Li X."/>
            <person name="Wang L."/>
            <person name="Hong B."/>
        </authorList>
    </citation>
    <scope>NUCLEOTIDE SEQUENCE [LARGE SCALE GENOMIC DNA]</scope>
    <source>
        <strain evidence="3 4">B-37</strain>
    </source>
</reference>
<feature type="compositionally biased region" description="Pro residues" evidence="1">
    <location>
        <begin position="388"/>
        <end position="408"/>
    </location>
</feature>
<accession>A0A193C4A6</accession>
<evidence type="ECO:0000313" key="3">
    <source>
        <dbReference type="EMBL" id="ANN19391.1"/>
    </source>
</evidence>
<dbReference type="EMBL" id="CP016174">
    <property type="protein sequence ID" value="ANN19391.1"/>
    <property type="molecule type" value="Genomic_DNA"/>
</dbReference>
<proteinExistence type="predicted"/>
<dbReference type="KEGG" id="aori:SD37_29745"/>
<dbReference type="Pfam" id="PF22564">
    <property type="entry name" value="HAAS"/>
    <property type="match status" value="1"/>
</dbReference>